<dbReference type="EMBL" id="GGFJ01012366">
    <property type="protein sequence ID" value="MBW61507.1"/>
    <property type="molecule type" value="Transcribed_RNA"/>
</dbReference>
<dbReference type="AlphaFoldDB" id="A0A2M4C847"/>
<accession>A0A2M4C847</accession>
<evidence type="ECO:0000313" key="1">
    <source>
        <dbReference type="EMBL" id="MBW61507.1"/>
    </source>
</evidence>
<proteinExistence type="predicted"/>
<name>A0A2M4C847_9DIPT</name>
<reference evidence="1" key="1">
    <citation type="submission" date="2018-01" db="EMBL/GenBank/DDBJ databases">
        <title>An insight into the sialome of Amazonian anophelines.</title>
        <authorList>
            <person name="Ribeiro J.M."/>
            <person name="Scarpassa V."/>
            <person name="Calvo E."/>
        </authorList>
    </citation>
    <scope>NUCLEOTIDE SEQUENCE</scope>
    <source>
        <tissue evidence="1">Salivary glands</tissue>
    </source>
</reference>
<organism evidence="1">
    <name type="scientific">Anopheles marajoara</name>
    <dbReference type="NCBI Taxonomy" id="58244"/>
    <lineage>
        <taxon>Eukaryota</taxon>
        <taxon>Metazoa</taxon>
        <taxon>Ecdysozoa</taxon>
        <taxon>Arthropoda</taxon>
        <taxon>Hexapoda</taxon>
        <taxon>Insecta</taxon>
        <taxon>Pterygota</taxon>
        <taxon>Neoptera</taxon>
        <taxon>Endopterygota</taxon>
        <taxon>Diptera</taxon>
        <taxon>Nematocera</taxon>
        <taxon>Culicoidea</taxon>
        <taxon>Culicidae</taxon>
        <taxon>Anophelinae</taxon>
        <taxon>Anopheles</taxon>
    </lineage>
</organism>
<protein>
    <submittedName>
        <fullName evidence="1">Putative secreted protein</fullName>
    </submittedName>
</protein>
<sequence length="107" mass="11613">MRPDWPTAAAALGSTIVPASCRVWSVGDSVSRIDSDISSSWVSFCLPKATAPLVTIIHSRPSTWYSATCSTIEASRPRARPCSSSRVMTALPSFTTKRRAYFSSLRS</sequence>